<accession>A0ABQ0RK76</accession>
<dbReference type="Pfam" id="PF01053">
    <property type="entry name" value="Cys_Met_Meta_PP"/>
    <property type="match status" value="1"/>
</dbReference>
<reference evidence="6 7" key="1">
    <citation type="submission" date="2019-06" db="EMBL/GenBank/DDBJ databases">
        <title>Whole genome shotgun sequence of Glutamicibacter nicotianae NBRC 14234.</title>
        <authorList>
            <person name="Hosoyama A."/>
            <person name="Uohara A."/>
            <person name="Ohji S."/>
            <person name="Ichikawa N."/>
        </authorList>
    </citation>
    <scope>NUCLEOTIDE SEQUENCE [LARGE SCALE GENOMIC DNA]</scope>
    <source>
        <strain evidence="6 7">NBRC 14234</strain>
    </source>
</reference>
<comment type="caution">
    <text evidence="6">The sequence shown here is derived from an EMBL/GenBank/DDBJ whole genome shotgun (WGS) entry which is preliminary data.</text>
</comment>
<dbReference type="InterPro" id="IPR015421">
    <property type="entry name" value="PyrdxlP-dep_Trfase_major"/>
</dbReference>
<evidence type="ECO:0000256" key="5">
    <source>
        <dbReference type="RuleBase" id="RU362118"/>
    </source>
</evidence>
<evidence type="ECO:0000256" key="2">
    <source>
        <dbReference type="ARBA" id="ARBA00009077"/>
    </source>
</evidence>
<dbReference type="InterPro" id="IPR054542">
    <property type="entry name" value="Cys_met_metab_PP"/>
</dbReference>
<dbReference type="InterPro" id="IPR000277">
    <property type="entry name" value="Cys/Met-Metab_PyrdxlP-dep_enz"/>
</dbReference>
<dbReference type="PROSITE" id="PS00868">
    <property type="entry name" value="CYS_MET_METAB_PP"/>
    <property type="match status" value="1"/>
</dbReference>
<name>A0ABQ0RK76_GLUNI</name>
<dbReference type="EMBL" id="BJNE01000004">
    <property type="protein sequence ID" value="GEC12213.1"/>
    <property type="molecule type" value="Genomic_DNA"/>
</dbReference>
<protein>
    <submittedName>
        <fullName evidence="6">O-acetylhomoserine aminocarboxypropyltransferase</fullName>
    </submittedName>
</protein>
<evidence type="ECO:0000313" key="6">
    <source>
        <dbReference type="EMBL" id="GEC12213.1"/>
    </source>
</evidence>
<keyword evidence="3" id="KW-0808">Transferase</keyword>
<gene>
    <name evidence="6" type="ORF">ANI01nite_14160</name>
</gene>
<evidence type="ECO:0000256" key="1">
    <source>
        <dbReference type="ARBA" id="ARBA00001933"/>
    </source>
</evidence>
<dbReference type="RefSeq" id="WP_141356998.1">
    <property type="nucleotide sequence ID" value="NZ_BAAAWM010000001.1"/>
</dbReference>
<dbReference type="InterPro" id="IPR006235">
    <property type="entry name" value="OAc-hSer/O-AcSer_sulfhydrylase"/>
</dbReference>
<dbReference type="InterPro" id="IPR015424">
    <property type="entry name" value="PyrdxlP-dep_Trfase"/>
</dbReference>
<dbReference type="InterPro" id="IPR015422">
    <property type="entry name" value="PyrdxlP-dep_Trfase_small"/>
</dbReference>
<dbReference type="SUPFAM" id="SSF53383">
    <property type="entry name" value="PLP-dependent transferases"/>
    <property type="match status" value="1"/>
</dbReference>
<dbReference type="PANTHER" id="PTHR43797:SF2">
    <property type="entry name" value="HOMOCYSTEINE_CYSTEINE SYNTHASE"/>
    <property type="match status" value="1"/>
</dbReference>
<keyword evidence="4 5" id="KW-0663">Pyridoxal phosphate</keyword>
<dbReference type="Gene3D" id="3.40.640.10">
    <property type="entry name" value="Type I PLP-dependent aspartate aminotransferase-like (Major domain)"/>
    <property type="match status" value="1"/>
</dbReference>
<proteinExistence type="inferred from homology"/>
<dbReference type="Gene3D" id="3.90.1150.10">
    <property type="entry name" value="Aspartate Aminotransferase, domain 1"/>
    <property type="match status" value="1"/>
</dbReference>
<keyword evidence="7" id="KW-1185">Reference proteome</keyword>
<dbReference type="Proteomes" id="UP000316242">
    <property type="component" value="Unassembled WGS sequence"/>
</dbReference>
<dbReference type="NCBIfam" id="TIGR01326">
    <property type="entry name" value="OAH_OAS_sulfhy"/>
    <property type="match status" value="1"/>
</dbReference>
<evidence type="ECO:0000256" key="3">
    <source>
        <dbReference type="ARBA" id="ARBA00022679"/>
    </source>
</evidence>
<comment type="cofactor">
    <cofactor evidence="1 5">
        <name>pyridoxal 5'-phosphate</name>
        <dbReference type="ChEBI" id="CHEBI:597326"/>
    </cofactor>
</comment>
<organism evidence="6 7">
    <name type="scientific">Glutamicibacter nicotianae</name>
    <name type="common">Arthrobacter nicotianae</name>
    <dbReference type="NCBI Taxonomy" id="37929"/>
    <lineage>
        <taxon>Bacteria</taxon>
        <taxon>Bacillati</taxon>
        <taxon>Actinomycetota</taxon>
        <taxon>Actinomycetes</taxon>
        <taxon>Micrococcales</taxon>
        <taxon>Micrococcaceae</taxon>
        <taxon>Glutamicibacter</taxon>
    </lineage>
</organism>
<dbReference type="PIRSF" id="PIRSF001434">
    <property type="entry name" value="CGS"/>
    <property type="match status" value="1"/>
</dbReference>
<dbReference type="CDD" id="cd00614">
    <property type="entry name" value="CGS_like"/>
    <property type="match status" value="1"/>
</dbReference>
<dbReference type="PANTHER" id="PTHR43797">
    <property type="entry name" value="HOMOCYSTEINE/CYSTEINE SYNTHASE"/>
    <property type="match status" value="1"/>
</dbReference>
<comment type="similarity">
    <text evidence="2 5">Belongs to the trans-sulfuration enzymes family.</text>
</comment>
<sequence>MADHKFGFRTRALHAGGTPDAEHGSRAVPIYQTTSFVFKDADDAANLFALQKYGNIYSRIGNPTVAAFEERMASLEGGIGAVATGSGMAAEFVTFAALAQAGDHIVASSKLYGGTITQLDVSLRRFGVNTTFIDSNDPADFEAAIQENTKAVYTEVVANPSGDIADLKGLAEVAHRHNIPLVVDSTLTPPYILRPIEHGADIVIHSATKFIGGHGTTLGGVVIESGKFNWGNGKFPTMTEPVASYGNVSWWDNFGEYGFLTKLRSEQLRDFGPSLPAQSAFQLLQGLETLPQRMDNHLSNAKQVAAWLESDERVTYVNYAGLDSHPQHEQAKELLPLGVGSVFSFGVKGGREAGAKFIEALQLASHLANIGDARTLVLHPASTTHQQLSAEQLVSAGVPEDLIRLSVGLEDVEDILWDLDQALTASQEAIAGSSAEFEAPTYDGSACALPTASKGAN</sequence>
<evidence type="ECO:0000256" key="4">
    <source>
        <dbReference type="ARBA" id="ARBA00022898"/>
    </source>
</evidence>
<evidence type="ECO:0000313" key="7">
    <source>
        <dbReference type="Proteomes" id="UP000316242"/>
    </source>
</evidence>